<dbReference type="InterPro" id="IPR058790">
    <property type="entry name" value="BSH_CusB"/>
</dbReference>
<keyword evidence="2" id="KW-0472">Membrane</keyword>
<dbReference type="PANTHER" id="PTHR30386:SF28">
    <property type="entry name" value="EXPORTED PROTEIN"/>
    <property type="match status" value="1"/>
</dbReference>
<keyword evidence="2" id="KW-0812">Transmembrane</keyword>
<dbReference type="Pfam" id="PF25919">
    <property type="entry name" value="BSH_CusB"/>
    <property type="match status" value="1"/>
</dbReference>
<proteinExistence type="predicted"/>
<keyword evidence="1" id="KW-0175">Coiled coil</keyword>
<feature type="domain" description="AprE-like beta-barrel" evidence="4">
    <location>
        <begin position="301"/>
        <end position="396"/>
    </location>
</feature>
<dbReference type="OrthoDB" id="9775513at2"/>
<comment type="caution">
    <text evidence="5">The sequence shown here is derived from an EMBL/GenBank/DDBJ whole genome shotgun (WGS) entry which is preliminary data.</text>
</comment>
<evidence type="ECO:0000256" key="1">
    <source>
        <dbReference type="SAM" id="Coils"/>
    </source>
</evidence>
<name>A0A921NTW4_9GAMM</name>
<dbReference type="InterPro" id="IPR011053">
    <property type="entry name" value="Single_hybrid_motif"/>
</dbReference>
<sequence length="421" mass="45924">MAESLFRKEVLEAKRTSWLGPISLAQPLPAWVLTAFAVVAAASILLFLIFGTYTRRTRVVGQLVPVEGLATVTAPASGVLSRILVEEGQRVEAGQLLAVLSVPRATPATGDTVAALEAQLRQRMQGLDQARQAQDALLDAQERGLARQLDAAERQLRQLQSEIATRGEQVRIARESLERLRELQRNRYVGELQVKQQESAMLEHRAVMQALQRQAAETRRLQAQLQQALRELPAQRQLAVSTYRRDRALLDQEQVETEARGELAIVAPVAGVVATKVLKAGQSVQAGQSVMSLIAGDGRLEAELLVPSRAIGFIEPGDPVLLRYQAFPYQKFGHHAGRVARISHSALSASELAALAGNSQASEPFYRVRVELAAQAITAYGKPEPLKPGMLLDADVLGERRALVEWVLEPLYSLKGKVGSG</sequence>
<evidence type="ECO:0000256" key="2">
    <source>
        <dbReference type="SAM" id="Phobius"/>
    </source>
</evidence>
<keyword evidence="2" id="KW-1133">Transmembrane helix</keyword>
<evidence type="ECO:0000259" key="3">
    <source>
        <dbReference type="Pfam" id="PF25919"/>
    </source>
</evidence>
<organism evidence="5 6">
    <name type="scientific">Pseudoxanthomonas taiwanensis</name>
    <dbReference type="NCBI Taxonomy" id="176598"/>
    <lineage>
        <taxon>Bacteria</taxon>
        <taxon>Pseudomonadati</taxon>
        <taxon>Pseudomonadota</taxon>
        <taxon>Gammaproteobacteria</taxon>
        <taxon>Lysobacterales</taxon>
        <taxon>Lysobacteraceae</taxon>
        <taxon>Pseudoxanthomonas</taxon>
    </lineage>
</organism>
<evidence type="ECO:0000259" key="4">
    <source>
        <dbReference type="Pfam" id="PF26002"/>
    </source>
</evidence>
<dbReference type="PRINTS" id="PR01490">
    <property type="entry name" value="RTXTOXIND"/>
</dbReference>
<dbReference type="Gene3D" id="2.40.30.170">
    <property type="match status" value="1"/>
</dbReference>
<dbReference type="AlphaFoldDB" id="A0A921NTW4"/>
<protein>
    <submittedName>
        <fullName evidence="5">Hemolysin D</fullName>
    </submittedName>
</protein>
<dbReference type="InterPro" id="IPR058982">
    <property type="entry name" value="Beta-barrel_AprE"/>
</dbReference>
<evidence type="ECO:0000313" key="6">
    <source>
        <dbReference type="Proteomes" id="UP000717981"/>
    </source>
</evidence>
<dbReference type="InterPro" id="IPR050739">
    <property type="entry name" value="MFP"/>
</dbReference>
<keyword evidence="6" id="KW-1185">Reference proteome</keyword>
<gene>
    <name evidence="5" type="ORF">CR938_04785</name>
</gene>
<dbReference type="Gene3D" id="2.40.50.100">
    <property type="match status" value="1"/>
</dbReference>
<dbReference type="Proteomes" id="UP000717981">
    <property type="component" value="Unassembled WGS sequence"/>
</dbReference>
<dbReference type="EMBL" id="PDWK01000016">
    <property type="protein sequence ID" value="KAF1689718.1"/>
    <property type="molecule type" value="Genomic_DNA"/>
</dbReference>
<feature type="coiled-coil region" evidence="1">
    <location>
        <begin position="113"/>
        <end position="169"/>
    </location>
</feature>
<feature type="transmembrane region" description="Helical" evidence="2">
    <location>
        <begin position="28"/>
        <end position="50"/>
    </location>
</feature>
<dbReference type="RefSeq" id="WP_162123906.1">
    <property type="nucleotide sequence ID" value="NZ_PDWK01000016.1"/>
</dbReference>
<feature type="coiled-coil region" evidence="1">
    <location>
        <begin position="194"/>
        <end position="231"/>
    </location>
</feature>
<reference evidence="5" key="1">
    <citation type="submission" date="2017-10" db="EMBL/GenBank/DDBJ databases">
        <title>Whole genome sequencing of members of genus Pseudoxanthomonas.</title>
        <authorList>
            <person name="Kumar S."/>
            <person name="Bansal K."/>
            <person name="Kaur A."/>
            <person name="Patil P."/>
            <person name="Sharma S."/>
            <person name="Patil P.B."/>
        </authorList>
    </citation>
    <scope>NUCLEOTIDE SEQUENCE</scope>
    <source>
        <strain evidence="5">DSM 22914</strain>
    </source>
</reference>
<dbReference type="SUPFAM" id="SSF51230">
    <property type="entry name" value="Single hybrid motif"/>
    <property type="match status" value="1"/>
</dbReference>
<dbReference type="Gene3D" id="1.10.287.470">
    <property type="entry name" value="Helix hairpin bin"/>
    <property type="match status" value="1"/>
</dbReference>
<dbReference type="Pfam" id="PF26002">
    <property type="entry name" value="Beta-barrel_AprE"/>
    <property type="match status" value="1"/>
</dbReference>
<evidence type="ECO:0000313" key="5">
    <source>
        <dbReference type="EMBL" id="KAF1689718.1"/>
    </source>
</evidence>
<dbReference type="PANTHER" id="PTHR30386">
    <property type="entry name" value="MEMBRANE FUSION SUBUNIT OF EMRAB-TOLC MULTIDRUG EFFLUX PUMP"/>
    <property type="match status" value="1"/>
</dbReference>
<feature type="domain" description="CusB-like barrel-sandwich hybrid" evidence="3">
    <location>
        <begin position="70"/>
        <end position="292"/>
    </location>
</feature>
<accession>A0A921NTW4</accession>